<organism evidence="2 3">
    <name type="scientific">Allacma fusca</name>
    <dbReference type="NCBI Taxonomy" id="39272"/>
    <lineage>
        <taxon>Eukaryota</taxon>
        <taxon>Metazoa</taxon>
        <taxon>Ecdysozoa</taxon>
        <taxon>Arthropoda</taxon>
        <taxon>Hexapoda</taxon>
        <taxon>Collembola</taxon>
        <taxon>Symphypleona</taxon>
        <taxon>Sminthuridae</taxon>
        <taxon>Allacma</taxon>
    </lineage>
</organism>
<dbReference type="InterPro" id="IPR027075">
    <property type="entry name" value="CPSF2"/>
</dbReference>
<dbReference type="GO" id="GO:0003723">
    <property type="term" value="F:RNA binding"/>
    <property type="evidence" value="ECO:0007669"/>
    <property type="project" value="UniProtKB-KW"/>
</dbReference>
<keyword evidence="1" id="KW-0539">Nucleus</keyword>
<proteinExistence type="inferred from homology"/>
<dbReference type="EMBL" id="CAJVCH010053956">
    <property type="protein sequence ID" value="CAG7718510.1"/>
    <property type="molecule type" value="Genomic_DNA"/>
</dbReference>
<keyword evidence="1" id="KW-0507">mRNA processing</keyword>
<evidence type="ECO:0000313" key="3">
    <source>
        <dbReference type="Proteomes" id="UP000708208"/>
    </source>
</evidence>
<dbReference type="PANTHER" id="PTHR45922">
    <property type="entry name" value="CLEAVAGE AND POLYADENYLATION SPECIFICITY FACTOR SUBUNIT 2"/>
    <property type="match status" value="1"/>
</dbReference>
<comment type="subcellular location">
    <subcellularLocation>
        <location evidence="1">Nucleus</location>
    </subcellularLocation>
</comment>
<protein>
    <recommendedName>
        <fullName evidence="1">Cleavage and polyadenylation specificity factor subunit 2</fullName>
    </recommendedName>
    <alternativeName>
        <fullName evidence="1">Cleavage and polyadenylation specificity factor 100 kDa subunit</fullName>
    </alternativeName>
</protein>
<comment type="caution">
    <text evidence="2">The sequence shown here is derived from an EMBL/GenBank/DDBJ whole genome shotgun (WGS) entry which is preliminary data.</text>
</comment>
<evidence type="ECO:0000313" key="2">
    <source>
        <dbReference type="EMBL" id="CAG7718510.1"/>
    </source>
</evidence>
<sequence>MQLSKGIWFDYNSTSCRTLDRGTFLRIVKVGEDDIYYAEDYNHKNERYLTGCELNKFQRPLILVTDSFNATYVQGRMRTWEEQLMTNIL</sequence>
<dbReference type="GO" id="GO:0006398">
    <property type="term" value="P:mRNA 3'-end processing by stem-loop binding and cleavage"/>
    <property type="evidence" value="ECO:0007669"/>
    <property type="project" value="InterPro"/>
</dbReference>
<keyword evidence="3" id="KW-1185">Reference proteome</keyword>
<dbReference type="AlphaFoldDB" id="A0A8J2JE73"/>
<dbReference type="OrthoDB" id="64353at2759"/>
<dbReference type="GO" id="GO:0005847">
    <property type="term" value="C:mRNA cleavage and polyadenylation specificity factor complex"/>
    <property type="evidence" value="ECO:0007669"/>
    <property type="project" value="InterPro"/>
</dbReference>
<keyword evidence="1" id="KW-0694">RNA-binding</keyword>
<comment type="similarity">
    <text evidence="1">Belongs to the metallo-beta-lactamase superfamily. RNA-metabolizing metallo-beta-lactamase-like family. CPSF2/YSH1 subfamily.</text>
</comment>
<dbReference type="PANTHER" id="PTHR45922:SF1">
    <property type="entry name" value="CLEAVAGE AND POLYADENYLATION SPECIFICITY FACTOR SUBUNIT 2"/>
    <property type="match status" value="1"/>
</dbReference>
<name>A0A8J2JE73_9HEXA</name>
<gene>
    <name evidence="2" type="ORF">AFUS01_LOCUS7896</name>
</gene>
<evidence type="ECO:0000256" key="1">
    <source>
        <dbReference type="RuleBase" id="RU365006"/>
    </source>
</evidence>
<dbReference type="Proteomes" id="UP000708208">
    <property type="component" value="Unassembled WGS sequence"/>
</dbReference>
<reference evidence="2" key="1">
    <citation type="submission" date="2021-06" db="EMBL/GenBank/DDBJ databases">
        <authorList>
            <person name="Hodson N. C."/>
            <person name="Mongue J. A."/>
            <person name="Jaron S. K."/>
        </authorList>
    </citation>
    <scope>NUCLEOTIDE SEQUENCE</scope>
</reference>
<accession>A0A8J2JE73</accession>